<sequence length="137" mass="15106">MPYTPIKDPKLLFKHQVTTECYDAMSPMKLGEKCSSRAQGDHGNLCGKIHNKTQALAFGMLLSPILKKHDVIASNSENPTFALNRAKIIARQVAQATETRPAAFGSHYPEAHVISNAVFKVTNRAHDFASQQSEKSQ</sequence>
<evidence type="ECO:0000313" key="2">
    <source>
        <dbReference type="Proteomes" id="UP001165065"/>
    </source>
</evidence>
<dbReference type="AlphaFoldDB" id="A0A9W7L8N3"/>
<comment type="caution">
    <text evidence="1">The sequence shown here is derived from an EMBL/GenBank/DDBJ whole genome shotgun (WGS) entry which is preliminary data.</text>
</comment>
<reference evidence="2" key="1">
    <citation type="journal article" date="2023" name="Commun. Biol.">
        <title>Genome analysis of Parmales, the sister group of diatoms, reveals the evolutionary specialization of diatoms from phago-mixotrophs to photoautotrophs.</title>
        <authorList>
            <person name="Ban H."/>
            <person name="Sato S."/>
            <person name="Yoshikawa S."/>
            <person name="Yamada K."/>
            <person name="Nakamura Y."/>
            <person name="Ichinomiya M."/>
            <person name="Sato N."/>
            <person name="Blanc-Mathieu R."/>
            <person name="Endo H."/>
            <person name="Kuwata A."/>
            <person name="Ogata H."/>
        </authorList>
    </citation>
    <scope>NUCLEOTIDE SEQUENCE [LARGE SCALE GENOMIC DNA]</scope>
</reference>
<dbReference type="EMBL" id="BRYA01001046">
    <property type="protein sequence ID" value="GMI38100.1"/>
    <property type="molecule type" value="Genomic_DNA"/>
</dbReference>
<evidence type="ECO:0000313" key="1">
    <source>
        <dbReference type="EMBL" id="GMI38100.1"/>
    </source>
</evidence>
<accession>A0A9W7L8N3</accession>
<keyword evidence="2" id="KW-1185">Reference proteome</keyword>
<feature type="non-terminal residue" evidence="1">
    <location>
        <position position="137"/>
    </location>
</feature>
<proteinExistence type="predicted"/>
<dbReference type="Proteomes" id="UP001165065">
    <property type="component" value="Unassembled WGS sequence"/>
</dbReference>
<gene>
    <name evidence="1" type="ORF">TrCOL_g11786</name>
</gene>
<organism evidence="1 2">
    <name type="scientific">Triparma columacea</name>
    <dbReference type="NCBI Taxonomy" id="722753"/>
    <lineage>
        <taxon>Eukaryota</taxon>
        <taxon>Sar</taxon>
        <taxon>Stramenopiles</taxon>
        <taxon>Ochrophyta</taxon>
        <taxon>Bolidophyceae</taxon>
        <taxon>Parmales</taxon>
        <taxon>Triparmaceae</taxon>
        <taxon>Triparma</taxon>
    </lineage>
</organism>
<name>A0A9W7L8N3_9STRA</name>
<protein>
    <submittedName>
        <fullName evidence="1">Uncharacterized protein</fullName>
    </submittedName>
</protein>